<organism evidence="2">
    <name type="scientific">viral metagenome</name>
    <dbReference type="NCBI Taxonomy" id="1070528"/>
    <lineage>
        <taxon>unclassified sequences</taxon>
        <taxon>metagenomes</taxon>
        <taxon>organismal metagenomes</taxon>
    </lineage>
</organism>
<feature type="coiled-coil region" evidence="1">
    <location>
        <begin position="176"/>
        <end position="227"/>
    </location>
</feature>
<dbReference type="EMBL" id="MN740765">
    <property type="protein sequence ID" value="QHS82380.1"/>
    <property type="molecule type" value="Genomic_DNA"/>
</dbReference>
<sequence length="305" mass="35484">MIATQMNPTTIANMSLYIPHVFSNFTEDYIAAVFEELEIGCVDHVDLVSKLDHSGKPYNSAYIHFQYWYSGPIAENFQARVQDPSKEARIVHDDPWYWIILENTATKYEPGARKVCLDLSEPEQEPRVQFIEIAPGLSKVMFSQEMEEEIDTLINPISNRPMDLSYELEGYVDEEIGILKAENMDLQAENVSLRDEIEHLNEQNIGLREKLDKNDNLEQEFYNLKYELFQKNLALDEAQCEHGRTAQELEDTQHDLAIRDLEEARMNTFCHSILNADTLEEVKNKICQELFQLSYEAYNQKRNNS</sequence>
<name>A0A6C0ASJ9_9ZZZZ</name>
<evidence type="ECO:0000313" key="2">
    <source>
        <dbReference type="EMBL" id="QHS82380.1"/>
    </source>
</evidence>
<reference evidence="2" key="1">
    <citation type="journal article" date="2020" name="Nature">
        <title>Giant virus diversity and host interactions through global metagenomics.</title>
        <authorList>
            <person name="Schulz F."/>
            <person name="Roux S."/>
            <person name="Paez-Espino D."/>
            <person name="Jungbluth S."/>
            <person name="Walsh D.A."/>
            <person name="Denef V.J."/>
            <person name="McMahon K.D."/>
            <person name="Konstantinidis K.T."/>
            <person name="Eloe-Fadrosh E.A."/>
            <person name="Kyrpides N.C."/>
            <person name="Woyke T."/>
        </authorList>
    </citation>
    <scope>NUCLEOTIDE SEQUENCE</scope>
    <source>
        <strain evidence="2">GVMAG-S-1101165-79</strain>
    </source>
</reference>
<dbReference type="AlphaFoldDB" id="A0A6C0ASJ9"/>
<proteinExistence type="predicted"/>
<protein>
    <submittedName>
        <fullName evidence="2">Uncharacterized protein</fullName>
    </submittedName>
</protein>
<evidence type="ECO:0000256" key="1">
    <source>
        <dbReference type="SAM" id="Coils"/>
    </source>
</evidence>
<keyword evidence="1" id="KW-0175">Coiled coil</keyword>
<accession>A0A6C0ASJ9</accession>